<dbReference type="InParanoid" id="A0A1Y1UHQ0"/>
<dbReference type="GO" id="GO:0051082">
    <property type="term" value="F:unfolded protein binding"/>
    <property type="evidence" value="ECO:0007669"/>
    <property type="project" value="InterPro"/>
</dbReference>
<keyword evidence="2" id="KW-0143">Chaperone</keyword>
<evidence type="ECO:0000256" key="1">
    <source>
        <dbReference type="ARBA" id="ARBA00008045"/>
    </source>
</evidence>
<dbReference type="EMBL" id="NBSH01000005">
    <property type="protein sequence ID" value="ORX37552.1"/>
    <property type="molecule type" value="Genomic_DNA"/>
</dbReference>
<dbReference type="RefSeq" id="XP_021871539.1">
    <property type="nucleotide sequence ID" value="XM_022015469.1"/>
</dbReference>
<evidence type="ECO:0000313" key="4">
    <source>
        <dbReference type="Proteomes" id="UP000193218"/>
    </source>
</evidence>
<protein>
    <submittedName>
        <fullName evidence="3">Prefoldin</fullName>
    </submittedName>
</protein>
<dbReference type="Pfam" id="PF01920">
    <property type="entry name" value="Prefoldin_2"/>
    <property type="match status" value="1"/>
</dbReference>
<dbReference type="InterPro" id="IPR009053">
    <property type="entry name" value="Prefoldin"/>
</dbReference>
<comment type="caution">
    <text evidence="3">The sequence shown here is derived from an EMBL/GenBank/DDBJ whole genome shotgun (WGS) entry which is preliminary data.</text>
</comment>
<dbReference type="GO" id="GO:0044183">
    <property type="term" value="F:protein folding chaperone"/>
    <property type="evidence" value="ECO:0007669"/>
    <property type="project" value="TreeGrafter"/>
</dbReference>
<comment type="similarity">
    <text evidence="1">Belongs to the prefoldin subunit beta family.</text>
</comment>
<dbReference type="PANTHER" id="PTHR20903">
    <property type="entry name" value="PREFOLDIN SUBUNIT 1-RELATED"/>
    <property type="match status" value="1"/>
</dbReference>
<dbReference type="AlphaFoldDB" id="A0A1Y1UHQ0"/>
<evidence type="ECO:0000313" key="3">
    <source>
        <dbReference type="EMBL" id="ORX37552.1"/>
    </source>
</evidence>
<dbReference type="FunCoup" id="A0A1Y1UHQ0">
    <property type="interactions" value="370"/>
</dbReference>
<evidence type="ECO:0000256" key="2">
    <source>
        <dbReference type="ARBA" id="ARBA00023186"/>
    </source>
</evidence>
<dbReference type="InterPro" id="IPR002777">
    <property type="entry name" value="PFD_beta-like"/>
</dbReference>
<dbReference type="OrthoDB" id="2015447at2759"/>
<accession>A0A1Y1UHQ0</accession>
<dbReference type="Proteomes" id="UP000193218">
    <property type="component" value="Unassembled WGS sequence"/>
</dbReference>
<dbReference type="SUPFAM" id="SSF46579">
    <property type="entry name" value="Prefoldin"/>
    <property type="match status" value="1"/>
</dbReference>
<keyword evidence="4" id="KW-1185">Reference proteome</keyword>
<dbReference type="PANTHER" id="PTHR20903:SF0">
    <property type="entry name" value="PREFOLDIN SUBUNIT 1"/>
    <property type="match status" value="1"/>
</dbReference>
<dbReference type="STRING" id="4999.A0A1Y1UHQ0"/>
<dbReference type="Gene3D" id="1.10.287.370">
    <property type="match status" value="1"/>
</dbReference>
<reference evidence="3 4" key="1">
    <citation type="submission" date="2017-03" db="EMBL/GenBank/DDBJ databases">
        <title>Widespread Adenine N6-methylation of Active Genes in Fungi.</title>
        <authorList>
            <consortium name="DOE Joint Genome Institute"/>
            <person name="Mondo S.J."/>
            <person name="Dannebaum R.O."/>
            <person name="Kuo R.C."/>
            <person name="Louie K.B."/>
            <person name="Bewick A.J."/>
            <person name="Labutti K."/>
            <person name="Haridas S."/>
            <person name="Kuo A."/>
            <person name="Salamov A."/>
            <person name="Ahrendt S.R."/>
            <person name="Lau R."/>
            <person name="Bowen B.P."/>
            <person name="Lipzen A."/>
            <person name="Sullivan W."/>
            <person name="Andreopoulos W.B."/>
            <person name="Clum A."/>
            <person name="Lindquist E."/>
            <person name="Daum C."/>
            <person name="Northen T.R."/>
            <person name="Ramamoorthy G."/>
            <person name="Schmitz R.J."/>
            <person name="Gryganskyi A."/>
            <person name="Culley D."/>
            <person name="Magnuson J."/>
            <person name="James T.Y."/>
            <person name="O'Malley M.A."/>
            <person name="Stajich J.E."/>
            <person name="Spatafora J.W."/>
            <person name="Visel A."/>
            <person name="Grigoriev I.V."/>
        </authorList>
    </citation>
    <scope>NUCLEOTIDE SEQUENCE [LARGE SCALE GENOMIC DNA]</scope>
    <source>
        <strain evidence="3 4">NRRL Y-17943</strain>
    </source>
</reference>
<dbReference type="GO" id="GO:0005737">
    <property type="term" value="C:cytoplasm"/>
    <property type="evidence" value="ECO:0007669"/>
    <property type="project" value="TreeGrafter"/>
</dbReference>
<dbReference type="GO" id="GO:0016272">
    <property type="term" value="C:prefoldin complex"/>
    <property type="evidence" value="ECO:0007669"/>
    <property type="project" value="InterPro"/>
</dbReference>
<sequence>MSNLSDDTLRRILQQIEGQAVSATRSLSVVRAQIQSRERERKILTLTQRELADVPGECKMYKGVGKMFVLQSRKDVDGTLSAQEKTVSEDLTNLAKKSKYLQKQADEANAQLNDIFRSQLRAQEQQS</sequence>
<gene>
    <name evidence="3" type="ORF">BD324DRAFT_622372</name>
</gene>
<proteinExistence type="inferred from homology"/>
<organism evidence="3 4">
    <name type="scientific">Kockovaella imperatae</name>
    <dbReference type="NCBI Taxonomy" id="4999"/>
    <lineage>
        <taxon>Eukaryota</taxon>
        <taxon>Fungi</taxon>
        <taxon>Dikarya</taxon>
        <taxon>Basidiomycota</taxon>
        <taxon>Agaricomycotina</taxon>
        <taxon>Tremellomycetes</taxon>
        <taxon>Tremellales</taxon>
        <taxon>Cuniculitremaceae</taxon>
        <taxon>Kockovaella</taxon>
    </lineage>
</organism>
<dbReference type="GeneID" id="33557278"/>
<name>A0A1Y1UHQ0_9TREE</name>